<keyword evidence="1" id="KW-0812">Transmembrane</keyword>
<sequence>MPINEQRIAEELRLIADEAQPVDPVGYATRAGAGASRRRRLSWSLAGLVTATALVAGVFVVSPLREGGDIAAQVAALPRNTPEQLRLVRDCMPMGGPVHNMDPGLRIPEEGRAEDFRVLTEYRDKEGSTALVGSTAGFVLCTPTEQKDMTEPAVFTYWGYQPPGSLTRLAGNLTVDAYETHDPPPVGPERRQRNDSYLVIAGRVAPGVQRVEIVWKGGRRTDARVANGFFLGRMLTGLVPAPEGLGEGPLKPKQIVDTPSATVTAYDQAGRVIGQEKNVHYSWRGPTSRPSPTP</sequence>
<name>A0ABV5PTK0_9ACTN</name>
<dbReference type="Proteomes" id="UP001589646">
    <property type="component" value="Unassembled WGS sequence"/>
</dbReference>
<dbReference type="RefSeq" id="WP_346123673.1">
    <property type="nucleotide sequence ID" value="NZ_BAAAXC010000014.1"/>
</dbReference>
<dbReference type="EMBL" id="JBHMCE010000002">
    <property type="protein sequence ID" value="MFB9526548.1"/>
    <property type="molecule type" value="Genomic_DNA"/>
</dbReference>
<evidence type="ECO:0000256" key="1">
    <source>
        <dbReference type="SAM" id="Phobius"/>
    </source>
</evidence>
<evidence type="ECO:0000313" key="3">
    <source>
        <dbReference type="Proteomes" id="UP001589646"/>
    </source>
</evidence>
<keyword evidence="1" id="KW-1133">Transmembrane helix</keyword>
<feature type="transmembrane region" description="Helical" evidence="1">
    <location>
        <begin position="45"/>
        <end position="64"/>
    </location>
</feature>
<organism evidence="2 3">
    <name type="scientific">Nonomuraea roseola</name>
    <dbReference type="NCBI Taxonomy" id="46179"/>
    <lineage>
        <taxon>Bacteria</taxon>
        <taxon>Bacillati</taxon>
        <taxon>Actinomycetota</taxon>
        <taxon>Actinomycetes</taxon>
        <taxon>Streptosporangiales</taxon>
        <taxon>Streptosporangiaceae</taxon>
        <taxon>Nonomuraea</taxon>
    </lineage>
</organism>
<comment type="caution">
    <text evidence="2">The sequence shown here is derived from an EMBL/GenBank/DDBJ whole genome shotgun (WGS) entry which is preliminary data.</text>
</comment>
<keyword evidence="3" id="KW-1185">Reference proteome</keyword>
<accession>A0ABV5PTK0</accession>
<evidence type="ECO:0000313" key="2">
    <source>
        <dbReference type="EMBL" id="MFB9526548.1"/>
    </source>
</evidence>
<protein>
    <submittedName>
        <fullName evidence="2">Uncharacterized protein</fullName>
    </submittedName>
</protein>
<keyword evidence="1" id="KW-0472">Membrane</keyword>
<gene>
    <name evidence="2" type="ORF">ACFFRN_07965</name>
</gene>
<reference evidence="2 3" key="1">
    <citation type="submission" date="2024-09" db="EMBL/GenBank/DDBJ databases">
        <authorList>
            <person name="Sun Q."/>
            <person name="Mori K."/>
        </authorList>
    </citation>
    <scope>NUCLEOTIDE SEQUENCE [LARGE SCALE GENOMIC DNA]</scope>
    <source>
        <strain evidence="2 3">JCM 3323</strain>
    </source>
</reference>
<proteinExistence type="predicted"/>